<evidence type="ECO:0000256" key="1">
    <source>
        <dbReference type="SAM" id="Phobius"/>
    </source>
</evidence>
<proteinExistence type="predicted"/>
<name>X1QYD0_9ZZZZ</name>
<evidence type="ECO:0000313" key="2">
    <source>
        <dbReference type="EMBL" id="GAI48304.1"/>
    </source>
</evidence>
<keyword evidence="1" id="KW-0812">Transmembrane</keyword>
<protein>
    <submittedName>
        <fullName evidence="2">Uncharacterized protein</fullName>
    </submittedName>
</protein>
<sequence>MIATGIRVKGIAPYLFILPVLVGVGLFGFGSLGYITYLSFHESSLIGTSKFVGISNFISA</sequence>
<keyword evidence="1" id="KW-0472">Membrane</keyword>
<dbReference type="AlphaFoldDB" id="X1QYD0"/>
<reference evidence="2" key="1">
    <citation type="journal article" date="2014" name="Front. Microbiol.">
        <title>High frequency of phylogenetically diverse reductive dehalogenase-homologous genes in deep subseafloor sedimentary metagenomes.</title>
        <authorList>
            <person name="Kawai M."/>
            <person name="Futagami T."/>
            <person name="Toyoda A."/>
            <person name="Takaki Y."/>
            <person name="Nishi S."/>
            <person name="Hori S."/>
            <person name="Arai W."/>
            <person name="Tsubouchi T."/>
            <person name="Morono Y."/>
            <person name="Uchiyama I."/>
            <person name="Ito T."/>
            <person name="Fujiyama A."/>
            <person name="Inagaki F."/>
            <person name="Takami H."/>
        </authorList>
    </citation>
    <scope>NUCLEOTIDE SEQUENCE</scope>
    <source>
        <strain evidence="2">Expedition CK06-06</strain>
    </source>
</reference>
<accession>X1QYD0</accession>
<keyword evidence="1" id="KW-1133">Transmembrane helix</keyword>
<organism evidence="2">
    <name type="scientific">marine sediment metagenome</name>
    <dbReference type="NCBI Taxonomy" id="412755"/>
    <lineage>
        <taxon>unclassified sequences</taxon>
        <taxon>metagenomes</taxon>
        <taxon>ecological metagenomes</taxon>
    </lineage>
</organism>
<gene>
    <name evidence="2" type="ORF">S06H3_57584</name>
</gene>
<feature type="transmembrane region" description="Helical" evidence="1">
    <location>
        <begin position="12"/>
        <end position="35"/>
    </location>
</feature>
<comment type="caution">
    <text evidence="2">The sequence shown here is derived from an EMBL/GenBank/DDBJ whole genome shotgun (WGS) entry which is preliminary data.</text>
</comment>
<feature type="non-terminal residue" evidence="2">
    <location>
        <position position="60"/>
    </location>
</feature>
<dbReference type="EMBL" id="BARV01037178">
    <property type="protein sequence ID" value="GAI48304.1"/>
    <property type="molecule type" value="Genomic_DNA"/>
</dbReference>